<name>A0A3P3VWC5_9FLAO</name>
<keyword evidence="2" id="KW-1185">Reference proteome</keyword>
<evidence type="ECO:0000313" key="2">
    <source>
        <dbReference type="Proteomes" id="UP000271937"/>
    </source>
</evidence>
<dbReference type="Proteomes" id="UP000271937">
    <property type="component" value="Unassembled WGS sequence"/>
</dbReference>
<dbReference type="AlphaFoldDB" id="A0A3P3VWC5"/>
<evidence type="ECO:0008006" key="3">
    <source>
        <dbReference type="Google" id="ProtNLM"/>
    </source>
</evidence>
<protein>
    <recommendedName>
        <fullName evidence="3">Lipoprotein</fullName>
    </recommendedName>
</protein>
<proteinExistence type="predicted"/>
<reference evidence="1 2" key="1">
    <citation type="submission" date="2018-11" db="EMBL/GenBank/DDBJ databases">
        <title>Flavobacterium sp. nov., YIM 102600 draft genome.</title>
        <authorList>
            <person name="Li G."/>
            <person name="Jiang Y."/>
        </authorList>
    </citation>
    <scope>NUCLEOTIDE SEQUENCE [LARGE SCALE GENOMIC DNA]</scope>
    <source>
        <strain evidence="1 2">YIM 102600</strain>
    </source>
</reference>
<sequence length="138" mass="16548">MKFFLSYILVIFLFISCIDKIDSREFEVINNSNQSIYTIIHKVNIEDDTINKYGFVGDFTDSILSNTIKEINRPIDWGRYMNKSYGMKFRLYLIKKDSIDKYGWEGIRKKNIYNKKYILDIDDLDSLNWRIKYDGTHN</sequence>
<dbReference type="PROSITE" id="PS51257">
    <property type="entry name" value="PROKAR_LIPOPROTEIN"/>
    <property type="match status" value="1"/>
</dbReference>
<evidence type="ECO:0000313" key="1">
    <source>
        <dbReference type="EMBL" id="RRJ87101.1"/>
    </source>
</evidence>
<accession>A0A3P3VWC5</accession>
<comment type="caution">
    <text evidence="1">The sequence shown here is derived from an EMBL/GenBank/DDBJ whole genome shotgun (WGS) entry which is preliminary data.</text>
</comment>
<organism evidence="1 2">
    <name type="scientific">Flavobacterium macacae</name>
    <dbReference type="NCBI Taxonomy" id="2488993"/>
    <lineage>
        <taxon>Bacteria</taxon>
        <taxon>Pseudomonadati</taxon>
        <taxon>Bacteroidota</taxon>
        <taxon>Flavobacteriia</taxon>
        <taxon>Flavobacteriales</taxon>
        <taxon>Flavobacteriaceae</taxon>
        <taxon>Flavobacterium</taxon>
    </lineage>
</organism>
<dbReference type="RefSeq" id="WP_125014328.1">
    <property type="nucleotide sequence ID" value="NZ_RQVR01000050.1"/>
</dbReference>
<dbReference type="EMBL" id="RQVR01000050">
    <property type="protein sequence ID" value="RRJ87101.1"/>
    <property type="molecule type" value="Genomic_DNA"/>
</dbReference>
<dbReference type="OrthoDB" id="1347637at2"/>
<gene>
    <name evidence="1" type="ORF">EG849_15455</name>
</gene>